<organism evidence="9 10">
    <name type="scientific">Ruegeria pomeroyi</name>
    <dbReference type="NCBI Taxonomy" id="89184"/>
    <lineage>
        <taxon>Bacteria</taxon>
        <taxon>Pseudomonadati</taxon>
        <taxon>Pseudomonadota</taxon>
        <taxon>Alphaproteobacteria</taxon>
        <taxon>Rhodobacterales</taxon>
        <taxon>Roseobacteraceae</taxon>
        <taxon>Ruegeria</taxon>
    </lineage>
</organism>
<dbReference type="Proteomes" id="UP000813672">
    <property type="component" value="Unassembled WGS sequence"/>
</dbReference>
<evidence type="ECO:0000256" key="6">
    <source>
        <dbReference type="ARBA" id="ARBA00023211"/>
    </source>
</evidence>
<feature type="binding site" evidence="7">
    <location>
        <position position="188"/>
    </location>
    <ligand>
        <name>Zn(2+)</name>
        <dbReference type="ChEBI" id="CHEBI:29105"/>
        <label>1</label>
    </ligand>
</feature>
<sequence>MTDWGKRAEALLADLAACSEPGPGVTRLPFTPQHRAALDLLEARMRAAGLAVTLDDAGTLIGRRAGPPGAPTLLMGSHQDSVRQGGAFDGIMGVVLPLLALEKLAEEGIELPFSVEVLAFADEEGVRFPTALVGSRALAGTFDPEVLSMLDAQGISLRMAMSEFGLDPDRITTLARDPAAMLGFVETHIEQGPVLEAEDQALGVVTAICGIERHQIVLTGETGHAGTLPMEGRRDALVGTAALVTEVARLGETTPGLRATVGALTVEPNVVNAVPRRVRMSAEFRSPDDDTRRRAGEALHRFARDLAAGRNLRVEAELTYAQAAQPCDSALGARLAAATQAVGMRGLSLPSGATHDASAMADLCPMAMLFVRCRDGVSHKPEEYASASDLGRAIDALAAFLTA</sequence>
<dbReference type="SUPFAM" id="SSF53187">
    <property type="entry name" value="Zn-dependent exopeptidases"/>
    <property type="match status" value="1"/>
</dbReference>
<dbReference type="InterPro" id="IPR002933">
    <property type="entry name" value="Peptidase_M20"/>
</dbReference>
<feature type="binding site" evidence="7">
    <location>
        <position position="124"/>
    </location>
    <ligand>
        <name>Zn(2+)</name>
        <dbReference type="ChEBI" id="CHEBI:29105"/>
        <label>2</label>
    </ligand>
</feature>
<evidence type="ECO:0000256" key="1">
    <source>
        <dbReference type="ARBA" id="ARBA00001936"/>
    </source>
</evidence>
<dbReference type="Gene3D" id="3.30.70.360">
    <property type="match status" value="1"/>
</dbReference>
<evidence type="ECO:0000256" key="2">
    <source>
        <dbReference type="ARBA" id="ARBA00006153"/>
    </source>
</evidence>
<dbReference type="Pfam" id="PF01546">
    <property type="entry name" value="Peptidase_M20"/>
    <property type="match status" value="1"/>
</dbReference>
<feature type="binding site" evidence="8">
    <location>
        <position position="213"/>
    </location>
    <ligand>
        <name>allantoate</name>
        <dbReference type="ChEBI" id="CHEBI:17536"/>
    </ligand>
</feature>
<feature type="binding site" evidence="7">
    <location>
        <position position="379"/>
    </location>
    <ligand>
        <name>Zn(2+)</name>
        <dbReference type="ChEBI" id="CHEBI:29105"/>
        <label>2</label>
    </ligand>
</feature>
<evidence type="ECO:0000256" key="5">
    <source>
        <dbReference type="ARBA" id="ARBA00022801"/>
    </source>
</evidence>
<dbReference type="GO" id="GO:0046872">
    <property type="term" value="F:metal ion binding"/>
    <property type="evidence" value="ECO:0007669"/>
    <property type="project" value="UniProtKB-KW"/>
</dbReference>
<dbReference type="CDD" id="cd03884">
    <property type="entry name" value="M20_bAS"/>
    <property type="match status" value="1"/>
</dbReference>
<dbReference type="PANTHER" id="PTHR32494:SF19">
    <property type="entry name" value="ALLANTOATE DEIMINASE-RELATED"/>
    <property type="match status" value="1"/>
</dbReference>
<feature type="binding site" evidence="8">
    <location>
        <position position="272"/>
    </location>
    <ligand>
        <name>allantoate</name>
        <dbReference type="ChEBI" id="CHEBI:17536"/>
    </ligand>
</feature>
<dbReference type="EMBL" id="JAGQAF010000002">
    <property type="protein sequence ID" value="MCE8536598.1"/>
    <property type="molecule type" value="Genomic_DNA"/>
</dbReference>
<comment type="similarity">
    <text evidence="2">Belongs to the peptidase M20 family.</text>
</comment>
<comment type="cofactor">
    <cofactor evidence="1">
        <name>Mn(2+)</name>
        <dbReference type="ChEBI" id="CHEBI:29035"/>
    </cofactor>
</comment>
<protein>
    <submittedName>
        <fullName evidence="9">M20 family metallo-hydrolase</fullName>
    </submittedName>
</protein>
<accession>A0A9Q3WIQ5</accession>
<evidence type="ECO:0000313" key="9">
    <source>
        <dbReference type="EMBL" id="MCE8536598.1"/>
    </source>
</evidence>
<feature type="binding site" evidence="7">
    <location>
        <position position="89"/>
    </location>
    <ligand>
        <name>Zn(2+)</name>
        <dbReference type="ChEBI" id="CHEBI:29105"/>
        <label>1</label>
    </ligand>
</feature>
<keyword evidence="4 7" id="KW-0479">Metal-binding</keyword>
<gene>
    <name evidence="9" type="ORF">KBY27_03945</name>
</gene>
<comment type="caution">
    <text evidence="9">The sequence shown here is derived from an EMBL/GenBank/DDBJ whole genome shotgun (WGS) entry which is preliminary data.</text>
</comment>
<keyword evidence="6" id="KW-0464">Manganese</keyword>
<dbReference type="SUPFAM" id="SSF55031">
    <property type="entry name" value="Bacterial exopeptidase dimerisation domain"/>
    <property type="match status" value="1"/>
</dbReference>
<feature type="binding site" evidence="7">
    <location>
        <position position="89"/>
    </location>
    <ligand>
        <name>Zn(2+)</name>
        <dbReference type="ChEBI" id="CHEBI:29105"/>
        <label>2</label>
    </ligand>
</feature>
<dbReference type="PANTHER" id="PTHR32494">
    <property type="entry name" value="ALLANTOATE DEIMINASE-RELATED"/>
    <property type="match status" value="1"/>
</dbReference>
<comment type="cofactor">
    <cofactor evidence="7">
        <name>Zn(2+)</name>
        <dbReference type="ChEBI" id="CHEBI:29105"/>
    </cofactor>
    <text evidence="7">Binds 2 Zn(2+) ions per subunit.</text>
</comment>
<dbReference type="AlphaFoldDB" id="A0A9Q3WIQ5"/>
<dbReference type="NCBIfam" id="TIGR01879">
    <property type="entry name" value="hydantase"/>
    <property type="match status" value="1"/>
</dbReference>
<feature type="binding site" evidence="7">
    <location>
        <position position="78"/>
    </location>
    <ligand>
        <name>Zn(2+)</name>
        <dbReference type="ChEBI" id="CHEBI:29105"/>
        <label>1</label>
    </ligand>
</feature>
<keyword evidence="5" id="KW-0378">Hydrolase</keyword>
<evidence type="ECO:0000313" key="10">
    <source>
        <dbReference type="Proteomes" id="UP000813672"/>
    </source>
</evidence>
<evidence type="ECO:0000256" key="4">
    <source>
        <dbReference type="ARBA" id="ARBA00022723"/>
    </source>
</evidence>
<evidence type="ECO:0000256" key="3">
    <source>
        <dbReference type="ARBA" id="ARBA00011738"/>
    </source>
</evidence>
<dbReference type="InterPro" id="IPR010158">
    <property type="entry name" value="Amidase_Cbmase"/>
</dbReference>
<feature type="binding site" evidence="8">
    <location>
        <position position="285"/>
    </location>
    <ligand>
        <name>allantoate</name>
        <dbReference type="ChEBI" id="CHEBI:17536"/>
    </ligand>
</feature>
<proteinExistence type="inferred from homology"/>
<evidence type="ECO:0000256" key="8">
    <source>
        <dbReference type="PIRSR" id="PIRSR001235-2"/>
    </source>
</evidence>
<dbReference type="GO" id="GO:0016813">
    <property type="term" value="F:hydrolase activity, acting on carbon-nitrogen (but not peptide) bonds, in linear amidines"/>
    <property type="evidence" value="ECO:0007669"/>
    <property type="project" value="InterPro"/>
</dbReference>
<dbReference type="InterPro" id="IPR036264">
    <property type="entry name" value="Bact_exopeptidase_dim_dom"/>
</dbReference>
<evidence type="ECO:0000256" key="7">
    <source>
        <dbReference type="PIRSR" id="PIRSR001235-1"/>
    </source>
</evidence>
<dbReference type="RefSeq" id="WP_234218482.1">
    <property type="nucleotide sequence ID" value="NZ_JAGQAF010000002.1"/>
</dbReference>
<keyword evidence="7" id="KW-0862">Zinc</keyword>
<dbReference type="Gene3D" id="3.40.630.10">
    <property type="entry name" value="Zn peptidases"/>
    <property type="match status" value="1"/>
</dbReference>
<dbReference type="PIRSF" id="PIRSF001235">
    <property type="entry name" value="Amidase_carbamoylase"/>
    <property type="match status" value="1"/>
</dbReference>
<name>A0A9Q3WIQ5_9RHOB</name>
<comment type="subunit">
    <text evidence="3">Homodimer.</text>
</comment>
<reference evidence="9" key="1">
    <citation type="journal article" date="2021" name="Environ. Microbiol.">
        <title>Cryptic niche differentiation of novel sediment ecotypes of Rugeria pomeroyi correlates with nitrate respiration.</title>
        <authorList>
            <person name="Lin X."/>
            <person name="McNichol J."/>
            <person name="Chu X."/>
            <person name="Qian Y."/>
            <person name="Luo H."/>
        </authorList>
    </citation>
    <scope>NUCLEOTIDE SEQUENCE</scope>
    <source>
        <strain evidence="9">SZCCDBB064</strain>
    </source>
</reference>